<gene>
    <name evidence="1" type="ORF">BMW23_0370</name>
</gene>
<evidence type="ECO:0000313" key="1">
    <source>
        <dbReference type="EMBL" id="ATZ80424.1"/>
    </source>
</evidence>
<keyword evidence="2" id="KW-1185">Reference proteome</keyword>
<evidence type="ECO:0000313" key="2">
    <source>
        <dbReference type="Proteomes" id="UP000240325"/>
    </source>
</evidence>
<proteinExistence type="predicted"/>
<organism evidence="1">
    <name type="scientific">Bodo saltans virus</name>
    <dbReference type="NCBI Taxonomy" id="2024608"/>
    <lineage>
        <taxon>Viruses</taxon>
        <taxon>Varidnaviria</taxon>
        <taxon>Bamfordvirae</taxon>
        <taxon>Nucleocytoviricota</taxon>
        <taxon>Megaviricetes</taxon>
        <taxon>Imitervirales</taxon>
        <taxon>Mimiviridae</taxon>
        <taxon>Klosneuvirinae</taxon>
        <taxon>Theiavirus</taxon>
        <taxon>Theiavirus salishense</taxon>
    </lineage>
</organism>
<accession>A0A2H4UU79</accession>
<dbReference type="Proteomes" id="UP000240325">
    <property type="component" value="Segment"/>
</dbReference>
<name>A0A2H4UU79_9VIRU</name>
<reference evidence="1" key="1">
    <citation type="journal article" date="2017" name="Elife">
        <title>The kinetoplastid-infecting Bodo saltans virus (BsV), a window into the most abundant giant viruses in the sea.</title>
        <authorList>
            <person name="Deeg C.M."/>
            <person name="Chow C.-E.T."/>
            <person name="Suttle C.A."/>
        </authorList>
    </citation>
    <scope>NUCLEOTIDE SEQUENCE</scope>
    <source>
        <strain evidence="1">NG1</strain>
    </source>
</reference>
<sequence length="50" mass="5877">MYTKRKNKNCLEMYIIEKSLQRGVAFRYPLPLVKTSFYKEGGGERNAHPL</sequence>
<dbReference type="EMBL" id="MF782455">
    <property type="protein sequence ID" value="ATZ80424.1"/>
    <property type="molecule type" value="Genomic_DNA"/>
</dbReference>
<protein>
    <submittedName>
        <fullName evidence="1">Uncharacterized protein</fullName>
    </submittedName>
</protein>